<dbReference type="AlphaFoldDB" id="A0A537LHR6"/>
<evidence type="ECO:0000313" key="2">
    <source>
        <dbReference type="Proteomes" id="UP000320393"/>
    </source>
</evidence>
<protein>
    <recommendedName>
        <fullName evidence="3">Alpha/beta hydrolase</fullName>
    </recommendedName>
</protein>
<accession>A0A537LHR6</accession>
<dbReference type="Proteomes" id="UP000320393">
    <property type="component" value="Unassembled WGS sequence"/>
</dbReference>
<organism evidence="1 2">
    <name type="scientific">Candidatus Segetimicrobium genomatis</name>
    <dbReference type="NCBI Taxonomy" id="2569760"/>
    <lineage>
        <taxon>Bacteria</taxon>
        <taxon>Bacillati</taxon>
        <taxon>Candidatus Sysuimicrobiota</taxon>
        <taxon>Candidatus Sysuimicrobiia</taxon>
        <taxon>Candidatus Sysuimicrobiales</taxon>
        <taxon>Candidatus Segetimicrobiaceae</taxon>
        <taxon>Candidatus Segetimicrobium</taxon>
    </lineage>
</organism>
<evidence type="ECO:0000313" key="1">
    <source>
        <dbReference type="EMBL" id="TMJ07569.1"/>
    </source>
</evidence>
<sequence length="212" mass="23859">MLCPPLWHEYIYSHRAYRQLGGDDDQGEIPQCLTDISTAVSEMRRRSGFARVCLVGLRFGGTLSMMSGAERGDLEGLVLWDPVVDGRVYLRQTRTVHEERLGRSLAKLKQGIRNGTNLEILGFPLTRSIAADIEHIDLLAIRRKPANNTLVIESDAEGDQGGLREHLERTAARVEYQQIHAPRIWLPDREGGLLVPNQILQAVVSWMSRVQP</sequence>
<proteinExistence type="predicted"/>
<comment type="caution">
    <text evidence="1">The sequence shown here is derived from an EMBL/GenBank/DDBJ whole genome shotgun (WGS) entry which is preliminary data.</text>
</comment>
<reference evidence="1 2" key="1">
    <citation type="journal article" date="2019" name="Nat. Microbiol.">
        <title>Mediterranean grassland soil C-N compound turnover is dependent on rainfall and depth, and is mediated by genomically divergent microorganisms.</title>
        <authorList>
            <person name="Diamond S."/>
            <person name="Andeer P.F."/>
            <person name="Li Z."/>
            <person name="Crits-Christoph A."/>
            <person name="Burstein D."/>
            <person name="Anantharaman K."/>
            <person name="Lane K.R."/>
            <person name="Thomas B.C."/>
            <person name="Pan C."/>
            <person name="Northen T.R."/>
            <person name="Banfield J.F."/>
        </authorList>
    </citation>
    <scope>NUCLEOTIDE SEQUENCE [LARGE SCALE GENOMIC DNA]</scope>
    <source>
        <strain evidence="1">NP_5</strain>
    </source>
</reference>
<dbReference type="InterPro" id="IPR029058">
    <property type="entry name" value="AB_hydrolase_fold"/>
</dbReference>
<dbReference type="Gene3D" id="3.40.50.1820">
    <property type="entry name" value="alpha/beta hydrolase"/>
    <property type="match status" value="1"/>
</dbReference>
<name>A0A537LHR6_9BACT</name>
<evidence type="ECO:0008006" key="3">
    <source>
        <dbReference type="Google" id="ProtNLM"/>
    </source>
</evidence>
<dbReference type="EMBL" id="VBAM01000470">
    <property type="protein sequence ID" value="TMJ07569.1"/>
    <property type="molecule type" value="Genomic_DNA"/>
</dbReference>
<gene>
    <name evidence="1" type="ORF">E6H02_11280</name>
</gene>
<dbReference type="SUPFAM" id="SSF53474">
    <property type="entry name" value="alpha/beta-Hydrolases"/>
    <property type="match status" value="1"/>
</dbReference>